<evidence type="ECO:0000256" key="1">
    <source>
        <dbReference type="ARBA" id="ARBA00001966"/>
    </source>
</evidence>
<dbReference type="InterPro" id="IPR023404">
    <property type="entry name" value="rSAM_horseshoe"/>
</dbReference>
<dbReference type="Proteomes" id="UP000492821">
    <property type="component" value="Unassembled WGS sequence"/>
</dbReference>
<evidence type="ECO:0000256" key="2">
    <source>
        <dbReference type="ARBA" id="ARBA00009815"/>
    </source>
</evidence>
<evidence type="ECO:0000256" key="8">
    <source>
        <dbReference type="ARBA" id="ARBA00053923"/>
    </source>
</evidence>
<dbReference type="SMART" id="SM00729">
    <property type="entry name" value="Elp3"/>
    <property type="match status" value="1"/>
</dbReference>
<dbReference type="PANTHER" id="PTHR43020:SF2">
    <property type="entry name" value="MITOCHONDRIAL TRNA METHYLTHIOTRANSFERASE CDK5RAP1"/>
    <property type="match status" value="1"/>
</dbReference>
<dbReference type="WBParaSite" id="Pan_g13199.t1">
    <property type="protein sequence ID" value="Pan_g13199.t1"/>
    <property type="gene ID" value="Pan_g13199"/>
</dbReference>
<sequence length="542" mass="60365">MLKRLCCSWPAAIKVHLSTCRTAIKDGPGLDHFIAKAQPSRHRAPKVFPLPIESDTYLSPEDFHGAGRTVKFLTYGCQMNVNDMEVVRSILFKNGYVETEDERNANVVLLMTCSIRESAEDKIWRKLQLLRANAKTATVGVLGCMAERIREGILNKSKFVDLVVGPDAYRDLPRLLAATRFGQNAMNVQLSLEETYADIQPVRAEAASKSAFVSIMRGCDNMCTYCVVPFTRGRERSRPVDSIIDEVRQLSDQGFKQIILLGQNVNSYRDMSQLPVSTSTSTVAGFKTVYKPKTGGLTFATLLEKVSAVNPEMRIRFTSPHPKDFPLPVLQLIRDRPNICNQLHLPAQSGDDAVLEAMGRGYTREAYLDLVAQVKETIPGVGLTSDFIAGFCGETEEAHQRTLDLIREVGYYFCFVFPYSMRERTRAHRRLDDNVSDEVKQRRTVELAHVFREKALELNTKLIGSTQLILIEGKSRRSDRHLSGRIDSGTKVIIDDVPLPGLDDTATANPQVGEYVAVTITAATSQSLTAIPLRRSSIASGF</sequence>
<comment type="similarity">
    <text evidence="2">Belongs to the methylthiotransferase family. MiaB subfamily.</text>
</comment>
<feature type="domain" description="TRAM" evidence="10">
    <location>
        <begin position="460"/>
        <end position="534"/>
    </location>
</feature>
<dbReference type="GO" id="GO:0005739">
    <property type="term" value="C:mitochondrion"/>
    <property type="evidence" value="ECO:0007669"/>
    <property type="project" value="TreeGrafter"/>
</dbReference>
<dbReference type="InterPro" id="IPR007197">
    <property type="entry name" value="rSAM"/>
</dbReference>
<name>A0A7E4UV28_PANRE</name>
<evidence type="ECO:0000259" key="10">
    <source>
        <dbReference type="PROSITE" id="PS50926"/>
    </source>
</evidence>
<dbReference type="Pfam" id="PF04055">
    <property type="entry name" value="Radical_SAM"/>
    <property type="match status" value="1"/>
</dbReference>
<dbReference type="GO" id="GO:0080090">
    <property type="term" value="P:regulation of primary metabolic process"/>
    <property type="evidence" value="ECO:0007669"/>
    <property type="project" value="UniProtKB-ARBA"/>
</dbReference>
<dbReference type="InterPro" id="IPR002792">
    <property type="entry name" value="TRAM_dom"/>
</dbReference>
<dbReference type="PANTHER" id="PTHR43020">
    <property type="entry name" value="CDK5 REGULATORY SUBUNIT-ASSOCIATED PROTEIN 1"/>
    <property type="match status" value="1"/>
</dbReference>
<dbReference type="SUPFAM" id="SSF102114">
    <property type="entry name" value="Radical SAM enzymes"/>
    <property type="match status" value="1"/>
</dbReference>
<dbReference type="Pfam" id="PF00919">
    <property type="entry name" value="UPF0004"/>
    <property type="match status" value="1"/>
</dbReference>
<dbReference type="NCBIfam" id="TIGR01574">
    <property type="entry name" value="miaB-methiolase"/>
    <property type="match status" value="1"/>
</dbReference>
<keyword evidence="7" id="KW-0411">Iron-sulfur</keyword>
<dbReference type="PROSITE" id="PS51918">
    <property type="entry name" value="RADICAL_SAM"/>
    <property type="match status" value="1"/>
</dbReference>
<dbReference type="SFLD" id="SFLDG01061">
    <property type="entry name" value="methylthiotransferase"/>
    <property type="match status" value="1"/>
</dbReference>
<dbReference type="InterPro" id="IPR005839">
    <property type="entry name" value="Methylthiotransferase"/>
</dbReference>
<proteinExistence type="inferred from homology"/>
<keyword evidence="6" id="KW-0408">Iron</keyword>
<dbReference type="GO" id="GO:0051539">
    <property type="term" value="F:4 iron, 4 sulfur cluster binding"/>
    <property type="evidence" value="ECO:0007669"/>
    <property type="project" value="UniProtKB-KW"/>
</dbReference>
<comment type="function">
    <text evidence="8">Potential regulator of CDK5 activity.</text>
</comment>
<keyword evidence="3" id="KW-0004">4Fe-4S</keyword>
<dbReference type="Pfam" id="PF01938">
    <property type="entry name" value="TRAM"/>
    <property type="match status" value="1"/>
</dbReference>
<reference evidence="14" key="2">
    <citation type="submission" date="2020-10" db="UniProtKB">
        <authorList>
            <consortium name="WormBaseParasite"/>
        </authorList>
    </citation>
    <scope>IDENTIFICATION</scope>
</reference>
<protein>
    <recommendedName>
        <fullName evidence="9">CDK5RAP1-like protein</fullName>
    </recommendedName>
</protein>
<dbReference type="SFLD" id="SFLDF00413">
    <property type="entry name" value="CDK5RAP1"/>
    <property type="match status" value="1"/>
</dbReference>
<dbReference type="SFLD" id="SFLDG01082">
    <property type="entry name" value="B12-binding_domain_containing"/>
    <property type="match status" value="1"/>
</dbReference>
<evidence type="ECO:0000259" key="12">
    <source>
        <dbReference type="PROSITE" id="PS51918"/>
    </source>
</evidence>
<reference evidence="13" key="1">
    <citation type="journal article" date="2013" name="Genetics">
        <title>The draft genome and transcriptome of Panagrellus redivivus are shaped by the harsh demands of a free-living lifestyle.</title>
        <authorList>
            <person name="Srinivasan J."/>
            <person name="Dillman A.R."/>
            <person name="Macchietto M.G."/>
            <person name="Heikkinen L."/>
            <person name="Lakso M."/>
            <person name="Fracchia K.M."/>
            <person name="Antoshechkin I."/>
            <person name="Mortazavi A."/>
            <person name="Wong G."/>
            <person name="Sternberg P.W."/>
        </authorList>
    </citation>
    <scope>NUCLEOTIDE SEQUENCE [LARGE SCALE GENOMIC DNA]</scope>
    <source>
        <strain evidence="13">MT8872</strain>
    </source>
</reference>
<dbReference type="GO" id="GO:0046872">
    <property type="term" value="F:metal ion binding"/>
    <property type="evidence" value="ECO:0007669"/>
    <property type="project" value="UniProtKB-KW"/>
</dbReference>
<evidence type="ECO:0000313" key="13">
    <source>
        <dbReference type="Proteomes" id="UP000492821"/>
    </source>
</evidence>
<evidence type="ECO:0000256" key="6">
    <source>
        <dbReference type="ARBA" id="ARBA00023004"/>
    </source>
</evidence>
<dbReference type="Gene3D" id="3.80.30.20">
    <property type="entry name" value="tm_1862 like domain"/>
    <property type="match status" value="1"/>
</dbReference>
<dbReference type="InterPro" id="IPR013848">
    <property type="entry name" value="Methylthiotransferase_N"/>
</dbReference>
<dbReference type="InterPro" id="IPR006638">
    <property type="entry name" value="Elp3/MiaA/NifB-like_rSAM"/>
</dbReference>
<evidence type="ECO:0000256" key="3">
    <source>
        <dbReference type="ARBA" id="ARBA00022485"/>
    </source>
</evidence>
<accession>A0A7E4UV28</accession>
<dbReference type="InterPro" id="IPR006463">
    <property type="entry name" value="MiaB_methiolase"/>
</dbReference>
<evidence type="ECO:0000256" key="4">
    <source>
        <dbReference type="ARBA" id="ARBA00022691"/>
    </source>
</evidence>
<feature type="domain" description="MTTase N-terminal" evidence="11">
    <location>
        <begin position="68"/>
        <end position="181"/>
    </location>
</feature>
<dbReference type="InterPro" id="IPR020612">
    <property type="entry name" value="Methylthiotransferase_CS"/>
</dbReference>
<keyword evidence="13" id="KW-1185">Reference proteome</keyword>
<evidence type="ECO:0000256" key="9">
    <source>
        <dbReference type="ARBA" id="ARBA00074452"/>
    </source>
</evidence>
<dbReference type="SFLD" id="SFLDS00029">
    <property type="entry name" value="Radical_SAM"/>
    <property type="match status" value="1"/>
</dbReference>
<dbReference type="GO" id="GO:0005829">
    <property type="term" value="C:cytosol"/>
    <property type="evidence" value="ECO:0007669"/>
    <property type="project" value="TreeGrafter"/>
</dbReference>
<dbReference type="PROSITE" id="PS50926">
    <property type="entry name" value="TRAM"/>
    <property type="match status" value="1"/>
</dbReference>
<evidence type="ECO:0000259" key="11">
    <source>
        <dbReference type="PROSITE" id="PS51449"/>
    </source>
</evidence>
<evidence type="ECO:0000256" key="7">
    <source>
        <dbReference type="ARBA" id="ARBA00023014"/>
    </source>
</evidence>
<dbReference type="PROSITE" id="PS51449">
    <property type="entry name" value="MTTASE_N"/>
    <property type="match status" value="1"/>
</dbReference>
<dbReference type="GO" id="GO:0035597">
    <property type="term" value="F:tRNA-2-methylthio-N(6)-dimethylallyladenosine(37) synthase activity"/>
    <property type="evidence" value="ECO:0007669"/>
    <property type="project" value="TreeGrafter"/>
</dbReference>
<keyword evidence="4" id="KW-0949">S-adenosyl-L-methionine</keyword>
<dbReference type="FunFam" id="3.80.30.20:FF:000003">
    <property type="entry name" value="CDK5 regulatory subunit-associated protein 1"/>
    <property type="match status" value="1"/>
</dbReference>
<dbReference type="AlphaFoldDB" id="A0A7E4UV28"/>
<dbReference type="InterPro" id="IPR038135">
    <property type="entry name" value="Methylthiotransferase_N_sf"/>
</dbReference>
<dbReference type="NCBIfam" id="TIGR00089">
    <property type="entry name" value="MiaB/RimO family radical SAM methylthiotransferase"/>
    <property type="match status" value="1"/>
</dbReference>
<dbReference type="FunFam" id="3.40.50.12160:FF:000003">
    <property type="entry name" value="CDK5 regulatory subunit-associated protein 1"/>
    <property type="match status" value="1"/>
</dbReference>
<evidence type="ECO:0000313" key="14">
    <source>
        <dbReference type="WBParaSite" id="Pan_g13199.t1"/>
    </source>
</evidence>
<organism evidence="13 14">
    <name type="scientific">Panagrellus redivivus</name>
    <name type="common">Microworm</name>
    <dbReference type="NCBI Taxonomy" id="6233"/>
    <lineage>
        <taxon>Eukaryota</taxon>
        <taxon>Metazoa</taxon>
        <taxon>Ecdysozoa</taxon>
        <taxon>Nematoda</taxon>
        <taxon>Chromadorea</taxon>
        <taxon>Rhabditida</taxon>
        <taxon>Tylenchina</taxon>
        <taxon>Panagrolaimomorpha</taxon>
        <taxon>Panagrolaimoidea</taxon>
        <taxon>Panagrolaimidae</taxon>
        <taxon>Panagrellus</taxon>
    </lineage>
</organism>
<dbReference type="InterPro" id="IPR058240">
    <property type="entry name" value="rSAM_sf"/>
</dbReference>
<dbReference type="SFLD" id="SFLDF00273">
    <property type="entry name" value="(dimethylallyl)adenosine_tRNA"/>
    <property type="match status" value="1"/>
</dbReference>
<feature type="domain" description="Radical SAM core" evidence="12">
    <location>
        <begin position="205"/>
        <end position="457"/>
    </location>
</feature>
<dbReference type="Gene3D" id="3.40.50.12160">
    <property type="entry name" value="Methylthiotransferase, N-terminal domain"/>
    <property type="match status" value="1"/>
</dbReference>
<dbReference type="PROSITE" id="PS01278">
    <property type="entry name" value="MTTASE_RADICAL"/>
    <property type="match status" value="1"/>
</dbReference>
<dbReference type="GO" id="GO:0060255">
    <property type="term" value="P:regulation of macromolecule metabolic process"/>
    <property type="evidence" value="ECO:0007669"/>
    <property type="project" value="UniProtKB-ARBA"/>
</dbReference>
<evidence type="ECO:0000256" key="5">
    <source>
        <dbReference type="ARBA" id="ARBA00022723"/>
    </source>
</evidence>
<keyword evidence="5" id="KW-0479">Metal-binding</keyword>
<comment type="cofactor">
    <cofactor evidence="1">
        <name>[4Fe-4S] cluster</name>
        <dbReference type="ChEBI" id="CHEBI:49883"/>
    </cofactor>
</comment>